<proteinExistence type="predicted"/>
<dbReference type="PROSITE" id="PS51727">
    <property type="entry name" value="CBP_P300_HAT"/>
    <property type="match status" value="1"/>
</dbReference>
<dbReference type="SMART" id="SM00249">
    <property type="entry name" value="PHD"/>
    <property type="match status" value="1"/>
</dbReference>
<dbReference type="SUPFAM" id="SSF57903">
    <property type="entry name" value="FYVE/PHD zinc finger"/>
    <property type="match status" value="1"/>
</dbReference>
<dbReference type="Pfam" id="PF00569">
    <property type="entry name" value="ZZ"/>
    <property type="match status" value="1"/>
</dbReference>
<evidence type="ECO:0000256" key="13">
    <source>
        <dbReference type="ARBA" id="ARBA00023242"/>
    </source>
</evidence>
<keyword evidence="22" id="KW-1185">Reference proteome</keyword>
<feature type="compositionally biased region" description="Basic and acidic residues" evidence="17">
    <location>
        <begin position="431"/>
        <end position="446"/>
    </location>
</feature>
<dbReference type="InterPro" id="IPR031162">
    <property type="entry name" value="CBP_P300_HAT"/>
</dbReference>
<dbReference type="InterPro" id="IPR035898">
    <property type="entry name" value="TAZ_dom_sf"/>
</dbReference>
<dbReference type="PANTHER" id="PTHR13808:SF1">
    <property type="entry name" value="HISTONE ACETYLTRANSFERASE"/>
    <property type="match status" value="1"/>
</dbReference>
<evidence type="ECO:0000256" key="17">
    <source>
        <dbReference type="SAM" id="MobiDB-lite"/>
    </source>
</evidence>
<feature type="region of interest" description="Disordered" evidence="17">
    <location>
        <begin position="564"/>
        <end position="598"/>
    </location>
</feature>
<evidence type="ECO:0000256" key="16">
    <source>
        <dbReference type="PROSITE-ProRule" id="PRU00228"/>
    </source>
</evidence>
<keyword evidence="6" id="KW-0677">Repeat</keyword>
<dbReference type="GO" id="GO:0000123">
    <property type="term" value="C:histone acetyltransferase complex"/>
    <property type="evidence" value="ECO:0007669"/>
    <property type="project" value="TreeGrafter"/>
</dbReference>
<evidence type="ECO:0000259" key="20">
    <source>
        <dbReference type="PROSITE" id="PS51727"/>
    </source>
</evidence>
<dbReference type="PANTHER" id="PTHR13808">
    <property type="entry name" value="CBP/P300-RELATED"/>
    <property type="match status" value="1"/>
</dbReference>
<dbReference type="SMART" id="SM01250">
    <property type="entry name" value="KAT11"/>
    <property type="match status" value="1"/>
</dbReference>
<feature type="domain" description="ZZ-type" evidence="19">
    <location>
        <begin position="1369"/>
        <end position="1432"/>
    </location>
</feature>
<evidence type="ECO:0000313" key="21">
    <source>
        <dbReference type="EMBL" id="CAA2934156.1"/>
    </source>
</evidence>
<dbReference type="InterPro" id="IPR000433">
    <property type="entry name" value="Znf_ZZ"/>
</dbReference>
<dbReference type="Gene3D" id="2.10.110.40">
    <property type="match status" value="1"/>
</dbReference>
<keyword evidence="4" id="KW-0808">Transferase</keyword>
<keyword evidence="9" id="KW-0156">Chromatin regulator</keyword>
<gene>
    <name evidence="21" type="ORF">OLEA9_A053928</name>
</gene>
<keyword evidence="5" id="KW-0479">Metal-binding</keyword>
<dbReference type="InterPro" id="IPR000197">
    <property type="entry name" value="Znf_TAZ"/>
</dbReference>
<dbReference type="FunFam" id="1.20.1020.10:FF:000003">
    <property type="entry name" value="Histone acetyltransferase HAC1-like protein"/>
    <property type="match status" value="1"/>
</dbReference>
<evidence type="ECO:0000256" key="12">
    <source>
        <dbReference type="ARBA" id="ARBA00023163"/>
    </source>
</evidence>
<evidence type="ECO:0000256" key="7">
    <source>
        <dbReference type="ARBA" id="ARBA00022771"/>
    </source>
</evidence>
<dbReference type="InterPro" id="IPR038547">
    <property type="entry name" value="RING_CBP-p300_sf"/>
</dbReference>
<feature type="compositionally biased region" description="Low complexity" evidence="17">
    <location>
        <begin position="506"/>
        <end position="519"/>
    </location>
</feature>
<dbReference type="EC" id="2.3.1.48" evidence="3"/>
<dbReference type="InterPro" id="IPR013178">
    <property type="entry name" value="Histone_AcTrfase_Rtt109/CBP"/>
</dbReference>
<dbReference type="Pfam" id="PF08214">
    <property type="entry name" value="HAT_KAT11"/>
    <property type="match status" value="1"/>
</dbReference>
<comment type="caution">
    <text evidence="21">The sequence shown here is derived from an EMBL/GenBank/DDBJ whole genome shotgun (WGS) entry which is preliminary data.</text>
</comment>
<dbReference type="Gene3D" id="1.20.1020.10">
    <property type="entry name" value="TAZ domain"/>
    <property type="match status" value="2"/>
</dbReference>
<dbReference type="GO" id="GO:0005667">
    <property type="term" value="C:transcription regulator complex"/>
    <property type="evidence" value="ECO:0007669"/>
    <property type="project" value="TreeGrafter"/>
</dbReference>
<feature type="domain" description="TAZ-type" evidence="18">
    <location>
        <begin position="602"/>
        <end position="682"/>
    </location>
</feature>
<evidence type="ECO:0000256" key="5">
    <source>
        <dbReference type="ARBA" id="ARBA00022723"/>
    </source>
</evidence>
<dbReference type="Gene3D" id="3.30.40.10">
    <property type="entry name" value="Zinc/RING finger domain, C3HC4 (zinc finger)"/>
    <property type="match status" value="1"/>
</dbReference>
<name>A0A8S0P8C8_OLEEU</name>
<keyword evidence="13" id="KW-0539">Nucleus</keyword>
<accession>A0A8S0P8C8</accession>
<dbReference type="InterPro" id="IPR013083">
    <property type="entry name" value="Znf_RING/FYVE/PHD"/>
</dbReference>
<keyword evidence="12" id="KW-0804">Transcription</keyword>
<dbReference type="InterPro" id="IPR011011">
    <property type="entry name" value="Znf_FYVE_PHD"/>
</dbReference>
<evidence type="ECO:0000256" key="9">
    <source>
        <dbReference type="ARBA" id="ARBA00022853"/>
    </source>
</evidence>
<comment type="function">
    <text evidence="1">Acetyltransferase enzyme. Acetylates histones, giving a specific tag for transcriptional activation.</text>
</comment>
<feature type="region of interest" description="Disordered" evidence="17">
    <location>
        <begin position="848"/>
        <end position="872"/>
    </location>
</feature>
<dbReference type="SMART" id="SM00551">
    <property type="entry name" value="ZnF_TAZ"/>
    <property type="match status" value="2"/>
</dbReference>
<feature type="domain" description="TAZ-type" evidence="18">
    <location>
        <begin position="1547"/>
        <end position="1631"/>
    </location>
</feature>
<dbReference type="Gramene" id="OE9A053928T6">
    <property type="protein sequence ID" value="OE9A053928C6"/>
    <property type="gene ID" value="OE9A053928"/>
</dbReference>
<dbReference type="PROSITE" id="PS50134">
    <property type="entry name" value="ZF_TAZ"/>
    <property type="match status" value="2"/>
</dbReference>
<dbReference type="EMBL" id="CACTIH010000011">
    <property type="protein sequence ID" value="CAA2934156.1"/>
    <property type="molecule type" value="Genomic_DNA"/>
</dbReference>
<evidence type="ECO:0000256" key="11">
    <source>
        <dbReference type="ARBA" id="ARBA00023159"/>
    </source>
</evidence>
<evidence type="ECO:0000256" key="1">
    <source>
        <dbReference type="ARBA" id="ARBA00002581"/>
    </source>
</evidence>
<dbReference type="PROSITE" id="PS01359">
    <property type="entry name" value="ZF_PHD_1"/>
    <property type="match status" value="1"/>
</dbReference>
<dbReference type="GO" id="GO:0045944">
    <property type="term" value="P:positive regulation of transcription by RNA polymerase II"/>
    <property type="evidence" value="ECO:0007669"/>
    <property type="project" value="TreeGrafter"/>
</dbReference>
<dbReference type="InterPro" id="IPR043145">
    <property type="entry name" value="Znf_ZZ_sf"/>
</dbReference>
<evidence type="ECO:0000256" key="4">
    <source>
        <dbReference type="ARBA" id="ARBA00022679"/>
    </source>
</evidence>
<evidence type="ECO:0000256" key="14">
    <source>
        <dbReference type="ARBA" id="ARBA00023315"/>
    </source>
</evidence>
<dbReference type="Proteomes" id="UP000594638">
    <property type="component" value="Unassembled WGS sequence"/>
</dbReference>
<dbReference type="SUPFAM" id="SSF57933">
    <property type="entry name" value="TAZ domain"/>
    <property type="match status" value="2"/>
</dbReference>
<dbReference type="SMART" id="SM00291">
    <property type="entry name" value="ZnF_ZZ"/>
    <property type="match status" value="2"/>
</dbReference>
<dbReference type="GO" id="GO:0004402">
    <property type="term" value="F:histone acetyltransferase activity"/>
    <property type="evidence" value="ECO:0007669"/>
    <property type="project" value="InterPro"/>
</dbReference>
<organism evidence="21 22">
    <name type="scientific">Olea europaea subsp. europaea</name>
    <dbReference type="NCBI Taxonomy" id="158383"/>
    <lineage>
        <taxon>Eukaryota</taxon>
        <taxon>Viridiplantae</taxon>
        <taxon>Streptophyta</taxon>
        <taxon>Embryophyta</taxon>
        <taxon>Tracheophyta</taxon>
        <taxon>Spermatophyta</taxon>
        <taxon>Magnoliopsida</taxon>
        <taxon>eudicotyledons</taxon>
        <taxon>Gunneridae</taxon>
        <taxon>Pentapetalae</taxon>
        <taxon>asterids</taxon>
        <taxon>lamiids</taxon>
        <taxon>Lamiales</taxon>
        <taxon>Oleaceae</taxon>
        <taxon>Oleeae</taxon>
        <taxon>Olea</taxon>
    </lineage>
</organism>
<evidence type="ECO:0000256" key="6">
    <source>
        <dbReference type="ARBA" id="ARBA00022737"/>
    </source>
</evidence>
<dbReference type="InterPro" id="IPR019787">
    <property type="entry name" value="Znf_PHD-finger"/>
</dbReference>
<feature type="region of interest" description="Disordered" evidence="17">
    <location>
        <begin position="419"/>
        <end position="452"/>
    </location>
</feature>
<dbReference type="SUPFAM" id="SSF57850">
    <property type="entry name" value="RING/U-box"/>
    <property type="match status" value="2"/>
</dbReference>
<dbReference type="InterPro" id="IPR001965">
    <property type="entry name" value="Znf_PHD"/>
</dbReference>
<dbReference type="PROSITE" id="PS01357">
    <property type="entry name" value="ZF_ZZ_1"/>
    <property type="match status" value="1"/>
</dbReference>
<dbReference type="Gene3D" id="3.30.60.90">
    <property type="match status" value="2"/>
</dbReference>
<comment type="catalytic activity">
    <reaction evidence="15">
        <text>L-lysyl-[protein] + acetyl-CoA = N(6)-acetyl-L-lysyl-[protein] + CoA + H(+)</text>
        <dbReference type="Rhea" id="RHEA:45948"/>
        <dbReference type="Rhea" id="RHEA-COMP:9752"/>
        <dbReference type="Rhea" id="RHEA-COMP:10731"/>
        <dbReference type="ChEBI" id="CHEBI:15378"/>
        <dbReference type="ChEBI" id="CHEBI:29969"/>
        <dbReference type="ChEBI" id="CHEBI:57287"/>
        <dbReference type="ChEBI" id="CHEBI:57288"/>
        <dbReference type="ChEBI" id="CHEBI:61930"/>
        <dbReference type="EC" id="2.3.1.48"/>
    </reaction>
</comment>
<evidence type="ECO:0000256" key="3">
    <source>
        <dbReference type="ARBA" id="ARBA00013184"/>
    </source>
</evidence>
<dbReference type="InterPro" id="IPR019786">
    <property type="entry name" value="Zinc_finger_PHD-type_CS"/>
</dbReference>
<dbReference type="FunFam" id="3.30.60.90:FF:000022">
    <property type="entry name" value="Histone acetyltransferase of the CBP family 12"/>
    <property type="match status" value="1"/>
</dbReference>
<dbReference type="Pfam" id="PF00628">
    <property type="entry name" value="PHD"/>
    <property type="match status" value="1"/>
</dbReference>
<dbReference type="GO" id="GO:0005634">
    <property type="term" value="C:nucleus"/>
    <property type="evidence" value="ECO:0007669"/>
    <property type="project" value="UniProtKB-SubCell"/>
</dbReference>
<dbReference type="Pfam" id="PF02135">
    <property type="entry name" value="zf-TAZ"/>
    <property type="match status" value="2"/>
</dbReference>
<feature type="domain" description="ZZ-type" evidence="19">
    <location>
        <begin position="1489"/>
        <end position="1547"/>
    </location>
</feature>
<dbReference type="PROSITE" id="PS50135">
    <property type="entry name" value="ZF_ZZ_2"/>
    <property type="match status" value="2"/>
</dbReference>
<keyword evidence="14" id="KW-0012">Acyltransferase</keyword>
<keyword evidence="7 16" id="KW-0863">Zinc-finger</keyword>
<evidence type="ECO:0000259" key="19">
    <source>
        <dbReference type="PROSITE" id="PS50135"/>
    </source>
</evidence>
<evidence type="ECO:0000313" key="22">
    <source>
        <dbReference type="Proteomes" id="UP000594638"/>
    </source>
</evidence>
<evidence type="ECO:0000256" key="15">
    <source>
        <dbReference type="ARBA" id="ARBA00048017"/>
    </source>
</evidence>
<dbReference type="CDD" id="cd15614">
    <property type="entry name" value="PHD_HAC_like"/>
    <property type="match status" value="1"/>
</dbReference>
<protein>
    <recommendedName>
        <fullName evidence="3">histone acetyltransferase</fullName>
        <ecNumber evidence="3">2.3.1.48</ecNumber>
    </recommendedName>
</protein>
<feature type="domain" description="CBP/p300-type HAT" evidence="20">
    <location>
        <begin position="1052"/>
        <end position="1487"/>
    </location>
</feature>
<keyword evidence="10" id="KW-0805">Transcription regulation</keyword>
<feature type="region of interest" description="Disordered" evidence="17">
    <location>
        <begin position="499"/>
        <end position="519"/>
    </location>
</feature>
<sequence length="1666" mass="188244">MDSEFVKSRKFMAERIYEFLMRRRQQTLGPPSKKLLDIVKRLEEGLLRSATTKEEYLNLQTLESRLHLLIRRMSNHNQQFSHANTSSSIGTMIPTPGLPQTGNSILTRTSFIDSGVVANNGSLASGYQQSSSGFAISSGGNSISTSMGVPRITSQMIPTPGFSNPSNLVNNNANYRSSMNLESSNNVSAFPADEPTIVSQPMQQKQHVGGQNDSMLHSIGGNMGRSTLQQTSYGVSSGSLNGGLGVIRNNIPPMHGPGTSESYLMGNMHGNSPKPSHQHFDQHQHPEMQGDRYELGLSDASGSGNLNVPVTTVDSVMNDQKFNAVSLQSMPNSNPPLMANQSNMHATQQVIRMKPHSTDQSEKMHLQPHYSGREFLVQSHQPQQFQNPLYHFQHQQLDQHQLQQKQQIRRDQVLLKNDAFSESQLPSDIGSKVKPEPGTEHYDENPHPSVSEQFQYSDTQNQLTKNSMEDHCRSSQFLSHPSYSHDICSSIAQTSEHMQQFSHSHQFSPNSQSGFSGFSGSVQLDSTLHDLSHPKTHDGSHMVGKLLQDQIVPEEFCQRIPGQDVAERNNLSSEESIIGEPDDSKSAEPPNVSGAGCRSGNLNRELQFKNQQKWLLLLRHARRCPASEGKCDPNCVNVQKLLKHMEQCSVFQCPYTRCRATKVLVNHHRHCRDTSCPVCIPVKNYVRSYLKAYGRPDLVSGPPSSVNGSCKSYNTSEIMGMSTRNRSPAIAETPEDLQPNFKRLKMEQASQPLVSESESSAIPVPSINEPHSLEDAQHIEHVNPCVTMEPEVPKVEMEIPVSKHGSPVSVEMKNENMDDTHLQNTEDSTIKSENSVVMKDLEAIKIEKELDQGKQENTSLPSENASKSGKPNIKGVSLTELFTPEQVQEHIVGLRQWVGQSKAKAEKNQSMEHSMSENSCQLCAVEKLAFEPPPLYCTPCGARVKRNAMYYTIGAGDTRHCFCIPCFNEARGDTIMADRTPIPKARLEKKKNDEETEEGWVQCDKCEAWQHQICALFNGRRNDGGQAEYTCPNCYIAEVERGDRTPLPQSAVLGAKDLPRTILSDHIEQRLFGRLKQERLERARAQGKNYDEVPGAEALVVRVVSSVDKKLEVKPRFLEIFQEENYPSEFAYKSKVVLLFQKIEGVEVCLFGMYVQEFGSECQQPNQRRVYLSYLDSVKYFRPDVKTVTGEALRTFVYHEILIGYLEYCKLRGFTSCYIWACPPLKGEDYILYCHPEIQKTPKSDKLREWYLSMLRKAVKENVVVALTNLYDHFFVSTGECKAKVTAARLPYFDGDYWPGAAEDMIYQLQQEDGMKQHKKGATKRAITKRALKASGQADLSGNASRDLLLMHKLGEMISPMKEDFIMVHLQHACSHCCILMVSGNRWVCKQCKNFQLCDKCYESEQKHEYRDRHPINQMDKHVLYLVKINDLPVDTKDKDEFLESEFFDTRQAFLSLCQGNHYQYDTLRRAKHSSMMILYHLHNPTAPAFVTTCNVCQHDIEAGQGWHCETCPDYDVCNACYKKEVGISHPHKLTNQLSNERDAQNKEARQFRVQQLRKMLDLLVHASQCRSPNCQYSNCRKVKGLFRHGMLCKIRASGGCALCKKMWYLLQLHSRACKESQCTVPRCRDLTEHIRRLQQQSDSRRRAAVMEMMRQRAAEVAGNSG</sequence>
<evidence type="ECO:0000256" key="8">
    <source>
        <dbReference type="ARBA" id="ARBA00022833"/>
    </source>
</evidence>
<evidence type="ECO:0000256" key="10">
    <source>
        <dbReference type="ARBA" id="ARBA00023015"/>
    </source>
</evidence>
<comment type="subcellular location">
    <subcellularLocation>
        <location evidence="2">Nucleus</location>
    </subcellularLocation>
</comment>
<reference evidence="21 22" key="1">
    <citation type="submission" date="2019-12" db="EMBL/GenBank/DDBJ databases">
        <authorList>
            <person name="Alioto T."/>
            <person name="Alioto T."/>
            <person name="Gomez Garrido J."/>
        </authorList>
    </citation>
    <scope>NUCLEOTIDE SEQUENCE [LARGE SCALE GENOMIC DNA]</scope>
</reference>
<evidence type="ECO:0000256" key="2">
    <source>
        <dbReference type="ARBA" id="ARBA00004123"/>
    </source>
</evidence>
<dbReference type="GO" id="GO:0008270">
    <property type="term" value="F:zinc ion binding"/>
    <property type="evidence" value="ECO:0007669"/>
    <property type="project" value="UniProtKB-KW"/>
</dbReference>
<keyword evidence="11" id="KW-0010">Activator</keyword>
<dbReference type="OrthoDB" id="899at2759"/>
<dbReference type="GO" id="GO:0003713">
    <property type="term" value="F:transcription coactivator activity"/>
    <property type="evidence" value="ECO:0007669"/>
    <property type="project" value="TreeGrafter"/>
</dbReference>
<dbReference type="GO" id="GO:0031490">
    <property type="term" value="F:chromatin DNA binding"/>
    <property type="evidence" value="ECO:0007669"/>
    <property type="project" value="TreeGrafter"/>
</dbReference>
<feature type="compositionally biased region" description="Polar residues" evidence="17">
    <location>
        <begin position="855"/>
        <end position="869"/>
    </location>
</feature>
<evidence type="ECO:0000259" key="18">
    <source>
        <dbReference type="PROSITE" id="PS50134"/>
    </source>
</evidence>
<keyword evidence="8" id="KW-0862">Zinc</keyword>